<feature type="signal peptide" evidence="1">
    <location>
        <begin position="1"/>
        <end position="19"/>
    </location>
</feature>
<dbReference type="AlphaFoldDB" id="A0A2S2E411"/>
<dbReference type="OrthoDB" id="5296159at2"/>
<evidence type="ECO:0000313" key="2">
    <source>
        <dbReference type="EMBL" id="AWL12385.1"/>
    </source>
</evidence>
<keyword evidence="1" id="KW-0732">Signal</keyword>
<dbReference type="EMBL" id="CP029347">
    <property type="protein sequence ID" value="AWL12385.1"/>
    <property type="molecule type" value="Genomic_DNA"/>
</dbReference>
<dbReference type="KEGG" id="salh:HMF8227_01915"/>
<dbReference type="Gene3D" id="3.40.190.10">
    <property type="entry name" value="Periplasmic binding protein-like II"/>
    <property type="match status" value="2"/>
</dbReference>
<proteinExistence type="predicted"/>
<dbReference type="Proteomes" id="UP000245728">
    <property type="component" value="Chromosome"/>
</dbReference>
<sequence length="224" mass="24988">MKHFLLLLILTLAPYSLNAETWKITSLEWPPYSGKDLPGQGTAVEELRSVLKQKGINLEVEFYPWKRAQEYAANPDYVGYFPAWPEEVGKGFMGSKGVQNSSVSVLYRQGNDVSSASMMDLFSSYKVGLIKTYVYPDAIEQAAKKHPQNVDLSPNEQSLLKKLSAGRMDAAITDPKVMMYYADQSGVDNIKAAERAIETKPLVVSFAARDDNKARLELLNSLIK</sequence>
<organism evidence="2 3">
    <name type="scientific">Saliniradius amylolyticus</name>
    <dbReference type="NCBI Taxonomy" id="2183582"/>
    <lineage>
        <taxon>Bacteria</taxon>
        <taxon>Pseudomonadati</taxon>
        <taxon>Pseudomonadota</taxon>
        <taxon>Gammaproteobacteria</taxon>
        <taxon>Alteromonadales</taxon>
        <taxon>Alteromonadaceae</taxon>
        <taxon>Saliniradius</taxon>
    </lineage>
</organism>
<dbReference type="SUPFAM" id="SSF53850">
    <property type="entry name" value="Periplasmic binding protein-like II"/>
    <property type="match status" value="1"/>
</dbReference>
<accession>A0A2S2E411</accession>
<gene>
    <name evidence="2" type="ORF">HMF8227_01915</name>
</gene>
<evidence type="ECO:0000256" key="1">
    <source>
        <dbReference type="SAM" id="SignalP"/>
    </source>
</evidence>
<keyword evidence="3" id="KW-1185">Reference proteome</keyword>
<reference evidence="2 3" key="1">
    <citation type="submission" date="2018-05" db="EMBL/GenBank/DDBJ databases">
        <title>Salinimonas sp. HMF8227 Genome sequencing and assembly.</title>
        <authorList>
            <person name="Kang H."/>
            <person name="Kang J."/>
            <person name="Cha I."/>
            <person name="Kim H."/>
            <person name="Joh K."/>
        </authorList>
    </citation>
    <scope>NUCLEOTIDE SEQUENCE [LARGE SCALE GENOMIC DNA]</scope>
    <source>
        <strain evidence="2 3">HMF8227</strain>
    </source>
</reference>
<protein>
    <submittedName>
        <fullName evidence="2">Uncharacterized protein</fullName>
    </submittedName>
</protein>
<dbReference type="RefSeq" id="WP_109339965.1">
    <property type="nucleotide sequence ID" value="NZ_CP029347.1"/>
</dbReference>
<name>A0A2S2E411_9ALTE</name>
<evidence type="ECO:0000313" key="3">
    <source>
        <dbReference type="Proteomes" id="UP000245728"/>
    </source>
</evidence>
<feature type="chain" id="PRO_5015671231" evidence="1">
    <location>
        <begin position="20"/>
        <end position="224"/>
    </location>
</feature>